<keyword evidence="4" id="KW-0130">Cell adhesion</keyword>
<dbReference type="PANTHER" id="PTHR12316">
    <property type="entry name" value="NINJURIN-RELATED"/>
    <property type="match status" value="1"/>
</dbReference>
<dbReference type="PANTHER" id="PTHR12316:SF17">
    <property type="entry name" value="NINJURIN C, ISOFORM D"/>
    <property type="match status" value="1"/>
</dbReference>
<evidence type="ECO:0000256" key="8">
    <source>
        <dbReference type="SAM" id="Phobius"/>
    </source>
</evidence>
<reference evidence="9" key="1">
    <citation type="journal article" date="2018" name="Biosci. Biotechnol. Biochem.">
        <title>Polysaccharide hydrolase of the hadal zone amphipods Hirondellea gigas.</title>
        <authorList>
            <person name="Kobayashi H."/>
            <person name="Nagahama T."/>
            <person name="Arai W."/>
            <person name="Sasagawa Y."/>
            <person name="Umeda M."/>
            <person name="Hayashi T."/>
            <person name="Nikaido I."/>
            <person name="Watanabe H."/>
            <person name="Oguri K."/>
            <person name="Kitazato H."/>
            <person name="Fujioka K."/>
            <person name="Kido Y."/>
            <person name="Takami H."/>
        </authorList>
    </citation>
    <scope>NUCLEOTIDE SEQUENCE</scope>
    <source>
        <tissue evidence="9">Whole body</tissue>
    </source>
</reference>
<dbReference type="GO" id="GO:0016020">
    <property type="term" value="C:membrane"/>
    <property type="evidence" value="ECO:0007669"/>
    <property type="project" value="UniProtKB-SubCell"/>
</dbReference>
<dbReference type="GO" id="GO:0007155">
    <property type="term" value="P:cell adhesion"/>
    <property type="evidence" value="ECO:0007669"/>
    <property type="project" value="UniProtKB-KW"/>
</dbReference>
<comment type="subcellular location">
    <subcellularLocation>
        <location evidence="1">Membrane</location>
        <topology evidence="1">Multi-pass membrane protein</topology>
    </subcellularLocation>
</comment>
<feature type="transmembrane region" description="Helical" evidence="8">
    <location>
        <begin position="113"/>
        <end position="138"/>
    </location>
</feature>
<keyword evidence="3 8" id="KW-0812">Transmembrane</keyword>
<protein>
    <submittedName>
        <fullName evidence="9">Ninjurin-2-like</fullName>
    </submittedName>
</protein>
<evidence type="ECO:0000256" key="6">
    <source>
        <dbReference type="ARBA" id="ARBA00023136"/>
    </source>
</evidence>
<name>A0A2P2I558_9CRUS</name>
<accession>A0A2P2I558</accession>
<evidence type="ECO:0000256" key="7">
    <source>
        <dbReference type="SAM" id="MobiDB-lite"/>
    </source>
</evidence>
<evidence type="ECO:0000256" key="2">
    <source>
        <dbReference type="ARBA" id="ARBA00008141"/>
    </source>
</evidence>
<sequence length="194" mass="21334">MSEQLFAPSSYRVPGVTYVKNGQTFTHYRQSTPHNMSVRPMDNNEGPPRVSLEMANRIRESDNSRPTQGRKPLNPNTYATRKTVAQGMLDIALLTANASQLRYVLSLGDRHEYYGLMIGLISTSLVLQVLLGIMILVIGALNINKLDQQVAASILNNVITALTIVLTVINVALNSFGMTHNIEQGYTDMSLIAG</sequence>
<evidence type="ECO:0000313" key="9">
    <source>
        <dbReference type="EMBL" id="LAB69149.1"/>
    </source>
</evidence>
<dbReference type="GO" id="GO:0042246">
    <property type="term" value="P:tissue regeneration"/>
    <property type="evidence" value="ECO:0007669"/>
    <property type="project" value="InterPro"/>
</dbReference>
<dbReference type="Pfam" id="PF04923">
    <property type="entry name" value="Ninjurin"/>
    <property type="match status" value="1"/>
</dbReference>
<evidence type="ECO:0000256" key="5">
    <source>
        <dbReference type="ARBA" id="ARBA00022989"/>
    </source>
</evidence>
<dbReference type="EMBL" id="IACF01003535">
    <property type="protein sequence ID" value="LAB69149.1"/>
    <property type="molecule type" value="mRNA"/>
</dbReference>
<keyword evidence="6 8" id="KW-0472">Membrane</keyword>
<evidence type="ECO:0000256" key="1">
    <source>
        <dbReference type="ARBA" id="ARBA00004141"/>
    </source>
</evidence>
<dbReference type="AlphaFoldDB" id="A0A2P2I558"/>
<comment type="similarity">
    <text evidence="2">Belongs to the ninjurin family.</text>
</comment>
<feature type="region of interest" description="Disordered" evidence="7">
    <location>
        <begin position="28"/>
        <end position="49"/>
    </location>
</feature>
<keyword evidence="5 8" id="KW-1133">Transmembrane helix</keyword>
<organism evidence="9">
    <name type="scientific">Hirondellea gigas</name>
    <dbReference type="NCBI Taxonomy" id="1518452"/>
    <lineage>
        <taxon>Eukaryota</taxon>
        <taxon>Metazoa</taxon>
        <taxon>Ecdysozoa</taxon>
        <taxon>Arthropoda</taxon>
        <taxon>Crustacea</taxon>
        <taxon>Multicrustacea</taxon>
        <taxon>Malacostraca</taxon>
        <taxon>Eumalacostraca</taxon>
        <taxon>Peracarida</taxon>
        <taxon>Amphipoda</taxon>
        <taxon>Amphilochidea</taxon>
        <taxon>Lysianassida</taxon>
        <taxon>Lysianassidira</taxon>
        <taxon>Lysianassoidea</taxon>
        <taxon>Lysianassidae</taxon>
        <taxon>Hirondellea</taxon>
    </lineage>
</organism>
<proteinExistence type="evidence at transcript level"/>
<feature type="transmembrane region" description="Helical" evidence="8">
    <location>
        <begin position="150"/>
        <end position="173"/>
    </location>
</feature>
<evidence type="ECO:0000256" key="3">
    <source>
        <dbReference type="ARBA" id="ARBA00022692"/>
    </source>
</evidence>
<evidence type="ECO:0000256" key="4">
    <source>
        <dbReference type="ARBA" id="ARBA00022889"/>
    </source>
</evidence>
<dbReference type="InterPro" id="IPR007007">
    <property type="entry name" value="Ninjurin"/>
</dbReference>